<keyword evidence="4" id="KW-1185">Reference proteome</keyword>
<evidence type="ECO:0000259" key="2">
    <source>
        <dbReference type="Pfam" id="PF10545"/>
    </source>
</evidence>
<sequence>MNVMKLIAEVKQFPYLYDRTLPEYGDKDLQSRTWDIITANIYADQWNKFSYAEKAKKVKSLQSKLTPQDYANLLGINVFAGTSGSGADNEADLGADQDNPTVEDVQEMEVNHSSAAENGADQDNPTVEDVQEMEVNHSSAAENAPIDEDRELLLLYLLPGYKLLPAIDKRDVLHDWYCIMRNRLTSTTGGQLD</sequence>
<accession>A0AAW1IZW2</accession>
<feature type="domain" description="MADF" evidence="2">
    <location>
        <begin position="6"/>
        <end position="61"/>
    </location>
</feature>
<name>A0AAW1IZW2_POPJA</name>
<proteinExistence type="predicted"/>
<evidence type="ECO:0000313" key="3">
    <source>
        <dbReference type="EMBL" id="KAK9695794.1"/>
    </source>
</evidence>
<gene>
    <name evidence="3" type="ORF">QE152_g32344</name>
</gene>
<evidence type="ECO:0000256" key="1">
    <source>
        <dbReference type="SAM" id="MobiDB-lite"/>
    </source>
</evidence>
<dbReference type="AlphaFoldDB" id="A0AAW1IZW2"/>
<dbReference type="Pfam" id="PF10545">
    <property type="entry name" value="MADF_DNA_bdg"/>
    <property type="match status" value="1"/>
</dbReference>
<dbReference type="InterPro" id="IPR006578">
    <property type="entry name" value="MADF-dom"/>
</dbReference>
<reference evidence="3 4" key="1">
    <citation type="journal article" date="2024" name="BMC Genomics">
        <title>De novo assembly and annotation of Popillia japonica's genome with initial clues to its potential as an invasive pest.</title>
        <authorList>
            <person name="Cucini C."/>
            <person name="Boschi S."/>
            <person name="Funari R."/>
            <person name="Cardaioli E."/>
            <person name="Iannotti N."/>
            <person name="Marturano G."/>
            <person name="Paoli F."/>
            <person name="Bruttini M."/>
            <person name="Carapelli A."/>
            <person name="Frati F."/>
            <person name="Nardi F."/>
        </authorList>
    </citation>
    <scope>NUCLEOTIDE SEQUENCE [LARGE SCALE GENOMIC DNA]</scope>
    <source>
        <strain evidence="3">DMR45628</strain>
    </source>
</reference>
<dbReference type="Proteomes" id="UP001458880">
    <property type="component" value="Unassembled WGS sequence"/>
</dbReference>
<evidence type="ECO:0000313" key="4">
    <source>
        <dbReference type="Proteomes" id="UP001458880"/>
    </source>
</evidence>
<dbReference type="EMBL" id="JASPKY010000470">
    <property type="protein sequence ID" value="KAK9695794.1"/>
    <property type="molecule type" value="Genomic_DNA"/>
</dbReference>
<protein>
    <submittedName>
        <fullName evidence="3">Alcohol dehydrogenase transcription factor Myb/SANT-like</fullName>
    </submittedName>
</protein>
<feature type="region of interest" description="Disordered" evidence="1">
    <location>
        <begin position="105"/>
        <end position="124"/>
    </location>
</feature>
<organism evidence="3 4">
    <name type="scientific">Popillia japonica</name>
    <name type="common">Japanese beetle</name>
    <dbReference type="NCBI Taxonomy" id="7064"/>
    <lineage>
        <taxon>Eukaryota</taxon>
        <taxon>Metazoa</taxon>
        <taxon>Ecdysozoa</taxon>
        <taxon>Arthropoda</taxon>
        <taxon>Hexapoda</taxon>
        <taxon>Insecta</taxon>
        <taxon>Pterygota</taxon>
        <taxon>Neoptera</taxon>
        <taxon>Endopterygota</taxon>
        <taxon>Coleoptera</taxon>
        <taxon>Polyphaga</taxon>
        <taxon>Scarabaeiformia</taxon>
        <taxon>Scarabaeidae</taxon>
        <taxon>Rutelinae</taxon>
        <taxon>Popillia</taxon>
    </lineage>
</organism>
<comment type="caution">
    <text evidence="3">The sequence shown here is derived from an EMBL/GenBank/DDBJ whole genome shotgun (WGS) entry which is preliminary data.</text>
</comment>
<feature type="compositionally biased region" description="Polar residues" evidence="1">
    <location>
        <begin position="111"/>
        <end position="124"/>
    </location>
</feature>